<keyword evidence="1" id="KW-1133">Transmembrane helix</keyword>
<dbReference type="Pfam" id="PF16344">
    <property type="entry name" value="FecR_C"/>
    <property type="match status" value="1"/>
</dbReference>
<evidence type="ECO:0000313" key="5">
    <source>
        <dbReference type="Proteomes" id="UP001165430"/>
    </source>
</evidence>
<feature type="transmembrane region" description="Helical" evidence="1">
    <location>
        <begin position="75"/>
        <end position="95"/>
    </location>
</feature>
<evidence type="ECO:0000256" key="1">
    <source>
        <dbReference type="SAM" id="Phobius"/>
    </source>
</evidence>
<feature type="domain" description="FecR protein" evidence="2">
    <location>
        <begin position="118"/>
        <end position="204"/>
    </location>
</feature>
<dbReference type="EMBL" id="JAKZGO010000007">
    <property type="protein sequence ID" value="MCH7413825.1"/>
    <property type="molecule type" value="Genomic_DNA"/>
</dbReference>
<organism evidence="4 5">
    <name type="scientific">Belliella alkalica</name>
    <dbReference type="NCBI Taxonomy" id="1730871"/>
    <lineage>
        <taxon>Bacteria</taxon>
        <taxon>Pseudomonadati</taxon>
        <taxon>Bacteroidota</taxon>
        <taxon>Cytophagia</taxon>
        <taxon>Cytophagales</taxon>
        <taxon>Cyclobacteriaceae</taxon>
        <taxon>Belliella</taxon>
    </lineage>
</organism>
<dbReference type="PIRSF" id="PIRSF018266">
    <property type="entry name" value="FecR"/>
    <property type="match status" value="1"/>
</dbReference>
<name>A0ABS9VBM5_9BACT</name>
<evidence type="ECO:0000259" key="2">
    <source>
        <dbReference type="Pfam" id="PF04773"/>
    </source>
</evidence>
<proteinExistence type="predicted"/>
<sequence>MDKNTLQKTLQRLFKGKASSEDRNVINDWYHSFDSDEDIIIEDHKNRSRQEIRDEIFSKIQAQSGIKRQHDNRRIYFLTFAIAACICIGLFNLAYKFSNPSLQIQPEETFISFENEVGMIKKVKLPDGSYVQLHHNSSIDVNKEFSQNRKVLLKGKAFFDVVPNKDLPFTIETESFKTTVLGTSFSIESRPGSFDKVAVKSGNVSVQSQEFGEVLLGKDETVKLESNQLVQGSITNSELEFGWTERTLVFINTDISTMIKEIENWYGVELYSNCENLPNRKISGAYHDMNLEELLITIQFSIPLEFEINKKSVHLTFKECK</sequence>
<dbReference type="PANTHER" id="PTHR30273:SF2">
    <property type="entry name" value="PROTEIN FECR"/>
    <property type="match status" value="1"/>
</dbReference>
<evidence type="ECO:0000313" key="4">
    <source>
        <dbReference type="EMBL" id="MCH7413825.1"/>
    </source>
</evidence>
<keyword evidence="1" id="KW-0812">Transmembrane</keyword>
<keyword evidence="5" id="KW-1185">Reference proteome</keyword>
<dbReference type="PANTHER" id="PTHR30273">
    <property type="entry name" value="PERIPLASMIC SIGNAL SENSOR AND SIGMA FACTOR ACTIVATOR FECR-RELATED"/>
    <property type="match status" value="1"/>
</dbReference>
<dbReference type="Proteomes" id="UP001165430">
    <property type="component" value="Unassembled WGS sequence"/>
</dbReference>
<accession>A0ABS9VBM5</accession>
<dbReference type="InterPro" id="IPR006860">
    <property type="entry name" value="FecR"/>
</dbReference>
<dbReference type="Pfam" id="PF04773">
    <property type="entry name" value="FecR"/>
    <property type="match status" value="1"/>
</dbReference>
<dbReference type="RefSeq" id="WP_241411905.1">
    <property type="nucleotide sequence ID" value="NZ_JAKZGO010000007.1"/>
</dbReference>
<dbReference type="InterPro" id="IPR032508">
    <property type="entry name" value="FecR_C"/>
</dbReference>
<evidence type="ECO:0000259" key="3">
    <source>
        <dbReference type="Pfam" id="PF16344"/>
    </source>
</evidence>
<dbReference type="Gene3D" id="3.55.50.30">
    <property type="match status" value="1"/>
</dbReference>
<dbReference type="Gene3D" id="2.60.120.1440">
    <property type="match status" value="1"/>
</dbReference>
<dbReference type="InterPro" id="IPR012373">
    <property type="entry name" value="Ferrdict_sens_TM"/>
</dbReference>
<protein>
    <submittedName>
        <fullName evidence="4">FecR family protein</fullName>
    </submittedName>
</protein>
<reference evidence="4" key="1">
    <citation type="submission" date="2022-03" db="EMBL/GenBank/DDBJ databases">
        <title>De novo assembled genomes of Belliella spp. (Cyclobacteriaceae) strains.</title>
        <authorList>
            <person name="Szabo A."/>
            <person name="Korponai K."/>
            <person name="Felfoldi T."/>
        </authorList>
    </citation>
    <scope>NUCLEOTIDE SEQUENCE</scope>
    <source>
        <strain evidence="4">DSM 111903</strain>
    </source>
</reference>
<comment type="caution">
    <text evidence="4">The sequence shown here is derived from an EMBL/GenBank/DDBJ whole genome shotgun (WGS) entry which is preliminary data.</text>
</comment>
<gene>
    <name evidence="4" type="ORF">MM213_10040</name>
</gene>
<keyword evidence="1" id="KW-0472">Membrane</keyword>
<feature type="domain" description="Protein FecR C-terminal" evidence="3">
    <location>
        <begin position="248"/>
        <end position="314"/>
    </location>
</feature>